<proteinExistence type="predicted"/>
<evidence type="ECO:0000313" key="2">
    <source>
        <dbReference type="EMBL" id="SDX53618.1"/>
    </source>
</evidence>
<dbReference type="AlphaFoldDB" id="A0A1H3CI84"/>
<dbReference type="PANTHER" id="PTHR43032">
    <property type="entry name" value="PROTEIN-METHIONINE-SULFOXIDE REDUCTASE"/>
    <property type="match status" value="1"/>
</dbReference>
<accession>A0A1H3CI84</accession>
<dbReference type="STRING" id="660517.SAMN04487946_10122"/>
<organism evidence="2 3">
    <name type="scientific">Halobellus clavatus</name>
    <dbReference type="NCBI Taxonomy" id="660517"/>
    <lineage>
        <taxon>Archaea</taxon>
        <taxon>Methanobacteriati</taxon>
        <taxon>Methanobacteriota</taxon>
        <taxon>Stenosarchaea group</taxon>
        <taxon>Halobacteria</taxon>
        <taxon>Halobacteriales</taxon>
        <taxon>Haloferacaceae</taxon>
        <taxon>Halobellus</taxon>
    </lineage>
</organism>
<dbReference type="OrthoDB" id="9576at2157"/>
<dbReference type="EMBL" id="FNPB01000001">
    <property type="protein sequence ID" value="SDX53618.1"/>
    <property type="molecule type" value="Genomic_DNA"/>
</dbReference>
<dbReference type="RefSeq" id="WP_089763822.1">
    <property type="nucleotide sequence ID" value="NZ_FNPB01000001.1"/>
</dbReference>
<evidence type="ECO:0000313" key="3">
    <source>
        <dbReference type="Proteomes" id="UP000199170"/>
    </source>
</evidence>
<dbReference type="Pfam" id="PF00174">
    <property type="entry name" value="Oxidored_molyb"/>
    <property type="match status" value="1"/>
</dbReference>
<feature type="domain" description="Oxidoreductase molybdopterin-binding" evidence="1">
    <location>
        <begin position="8"/>
        <end position="151"/>
    </location>
</feature>
<reference evidence="3" key="1">
    <citation type="submission" date="2016-10" db="EMBL/GenBank/DDBJ databases">
        <authorList>
            <person name="Varghese N."/>
            <person name="Submissions S."/>
        </authorList>
    </citation>
    <scope>NUCLEOTIDE SEQUENCE [LARGE SCALE GENOMIC DNA]</scope>
    <source>
        <strain evidence="3">CGMCC 1.10118</strain>
    </source>
</reference>
<keyword evidence="3" id="KW-1185">Reference proteome</keyword>
<dbReference type="Gene3D" id="3.90.420.10">
    <property type="entry name" value="Oxidoreductase, molybdopterin-binding domain"/>
    <property type="match status" value="1"/>
</dbReference>
<dbReference type="InterPro" id="IPR000572">
    <property type="entry name" value="OxRdtase_Mopterin-bd_dom"/>
</dbReference>
<sequence length="166" mass="18045">MTGLESHDVPAAVDPANWELRVTGAVADPLRIDRSWLSTFPAETFTQDFECVEGWTAAGLTWRGFRVGHLLERAKPTVQSGHALVRAMDGEYACAFPIERLASAVLATELDGEPLGVDHGGPARLIPTESESDCWESVKWVAEIEILESEPTDADTAEALALSRIE</sequence>
<name>A0A1H3CI84_9EURY</name>
<evidence type="ECO:0000259" key="1">
    <source>
        <dbReference type="Pfam" id="PF00174"/>
    </source>
</evidence>
<gene>
    <name evidence="2" type="ORF">SAMN04487946_10122</name>
</gene>
<dbReference type="Proteomes" id="UP000199170">
    <property type="component" value="Unassembled WGS sequence"/>
</dbReference>
<dbReference type="PANTHER" id="PTHR43032:SF4">
    <property type="entry name" value="OXIDOREDUCTASE MOLYBDOPTERIN-BINDING DOMAIN-CONTAINING PROTEIN"/>
    <property type="match status" value="1"/>
</dbReference>
<dbReference type="InterPro" id="IPR036374">
    <property type="entry name" value="OxRdtase_Mopterin-bd_sf"/>
</dbReference>
<protein>
    <submittedName>
        <fullName evidence="2">Oxidoreductase molybdopterin binding domain-containing protein</fullName>
    </submittedName>
</protein>
<dbReference type="SUPFAM" id="SSF56524">
    <property type="entry name" value="Oxidoreductase molybdopterin-binding domain"/>
    <property type="match status" value="1"/>
</dbReference>